<keyword evidence="2" id="KW-0732">Signal</keyword>
<dbReference type="AlphaFoldDB" id="A0A6P5A8G6"/>
<feature type="signal peptide" evidence="2">
    <location>
        <begin position="1"/>
        <end position="18"/>
    </location>
</feature>
<dbReference type="GeneID" id="109486499"/>
<sequence>MKLSVCLLFLGCLVLAAAAMPADREEDLQGLLTKLGELVDVLEDLDELEMEKRGSAFDTCFKDCRKRFSEKACNIKCKNKGKRDEVEDLLPELDQDLEAKIEELQELGTEKRGYDLFPEAEDLEAEEEDLDELEMEKRGSAFDDCFKGCRKRFSEKACNIKCKNKGKRDEVEDLLLELEDLEAKIEER</sequence>
<gene>
    <name evidence="4" type="primary">LOC109486499</name>
</gene>
<name>A0A6P5A8G6_BRABE</name>
<dbReference type="KEGG" id="bbel:109486499"/>
<feature type="coiled-coil region" evidence="1">
    <location>
        <begin position="83"/>
        <end position="110"/>
    </location>
</feature>
<reference evidence="4" key="1">
    <citation type="submission" date="2025-08" db="UniProtKB">
        <authorList>
            <consortium name="RefSeq"/>
        </authorList>
    </citation>
    <scope>IDENTIFICATION</scope>
    <source>
        <tissue evidence="4">Gonad</tissue>
    </source>
</reference>
<feature type="chain" id="PRO_5028214930" evidence="2">
    <location>
        <begin position="19"/>
        <end position="188"/>
    </location>
</feature>
<keyword evidence="3" id="KW-1185">Reference proteome</keyword>
<accession>A0A6P5A8G6</accession>
<dbReference type="RefSeq" id="XP_019645898.1">
    <property type="nucleotide sequence ID" value="XM_019790339.1"/>
</dbReference>
<evidence type="ECO:0000313" key="4">
    <source>
        <dbReference type="RefSeq" id="XP_019645898.1"/>
    </source>
</evidence>
<dbReference type="Proteomes" id="UP000515135">
    <property type="component" value="Unplaced"/>
</dbReference>
<protein>
    <submittedName>
        <fullName evidence="4">Uncharacterized protein LOC109486499</fullName>
    </submittedName>
</protein>
<proteinExistence type="predicted"/>
<dbReference type="OrthoDB" id="10131987at2759"/>
<keyword evidence="1" id="KW-0175">Coiled coil</keyword>
<evidence type="ECO:0000256" key="2">
    <source>
        <dbReference type="SAM" id="SignalP"/>
    </source>
</evidence>
<organism evidence="3 4">
    <name type="scientific">Branchiostoma belcheri</name>
    <name type="common">Amphioxus</name>
    <dbReference type="NCBI Taxonomy" id="7741"/>
    <lineage>
        <taxon>Eukaryota</taxon>
        <taxon>Metazoa</taxon>
        <taxon>Chordata</taxon>
        <taxon>Cephalochordata</taxon>
        <taxon>Leptocardii</taxon>
        <taxon>Amphioxiformes</taxon>
        <taxon>Branchiostomatidae</taxon>
        <taxon>Branchiostoma</taxon>
    </lineage>
</organism>
<evidence type="ECO:0000313" key="3">
    <source>
        <dbReference type="Proteomes" id="UP000515135"/>
    </source>
</evidence>
<evidence type="ECO:0000256" key="1">
    <source>
        <dbReference type="SAM" id="Coils"/>
    </source>
</evidence>